<evidence type="ECO:0000259" key="3">
    <source>
        <dbReference type="PROSITE" id="PS51677"/>
    </source>
</evidence>
<dbReference type="Gene3D" id="3.20.20.370">
    <property type="entry name" value="Glycoside hydrolase/deacetylase"/>
    <property type="match status" value="1"/>
</dbReference>
<protein>
    <submittedName>
        <fullName evidence="4">Polysaccharide deacetylase family protein</fullName>
    </submittedName>
</protein>
<dbReference type="CDD" id="cd10918">
    <property type="entry name" value="CE4_NodB_like_5s_6s"/>
    <property type="match status" value="1"/>
</dbReference>
<sequence length="247" mass="27463">MSQSERPIPILTYHQVAPPPPSGTPFRSLTVAPGVFARHMRALRMLGWRGLSMHELMPYLSGEREGKVFGLTFDDGYRNVLQHALPVLRATGHTATNYFVAAHAGGTNFWDAGNGVPAAALMNEDEIRSWAAAGMEVGSHTLDHARLTELAPDDARRQIDHARARLETVVQQPVEAFCYPYGAYAPEHADMARAAGYRTATTTRRGRTRRGDDPWHLRRVPVVRSTHLLGLLQKMMTAYEDRRGEPA</sequence>
<evidence type="ECO:0000256" key="1">
    <source>
        <dbReference type="ARBA" id="ARBA00004613"/>
    </source>
</evidence>
<dbReference type="PROSITE" id="PS51677">
    <property type="entry name" value="NODB"/>
    <property type="match status" value="1"/>
</dbReference>
<organism evidence="4 5">
    <name type="scientific">Verticiella sediminum</name>
    <dbReference type="NCBI Taxonomy" id="1247510"/>
    <lineage>
        <taxon>Bacteria</taxon>
        <taxon>Pseudomonadati</taxon>
        <taxon>Pseudomonadota</taxon>
        <taxon>Betaproteobacteria</taxon>
        <taxon>Burkholderiales</taxon>
        <taxon>Alcaligenaceae</taxon>
        <taxon>Verticiella</taxon>
    </lineage>
</organism>
<dbReference type="Pfam" id="PF01522">
    <property type="entry name" value="Polysacc_deac_1"/>
    <property type="match status" value="1"/>
</dbReference>
<dbReference type="InterPro" id="IPR002509">
    <property type="entry name" value="NODB_dom"/>
</dbReference>
<dbReference type="SUPFAM" id="SSF88713">
    <property type="entry name" value="Glycoside hydrolase/deacetylase"/>
    <property type="match status" value="1"/>
</dbReference>
<evidence type="ECO:0000256" key="2">
    <source>
        <dbReference type="ARBA" id="ARBA00022729"/>
    </source>
</evidence>
<dbReference type="EMBL" id="VLTJ01000016">
    <property type="protein sequence ID" value="TSH96410.1"/>
    <property type="molecule type" value="Genomic_DNA"/>
</dbReference>
<keyword evidence="2" id="KW-0732">Signal</keyword>
<accession>A0A556AU14</accession>
<dbReference type="OrthoDB" id="9814639at2"/>
<reference evidence="4 5" key="1">
    <citation type="submission" date="2019-07" db="EMBL/GenBank/DDBJ databases">
        <title>Qingshengfaniella alkalisoli gen. nov., sp. nov., isolated from saline soil.</title>
        <authorList>
            <person name="Xu L."/>
            <person name="Huang X.-X."/>
            <person name="Sun J.-Q."/>
        </authorList>
    </citation>
    <scope>NUCLEOTIDE SEQUENCE [LARGE SCALE GENOMIC DNA]</scope>
    <source>
        <strain evidence="4 5">DSM 27279</strain>
    </source>
</reference>
<proteinExistence type="predicted"/>
<comment type="caution">
    <text evidence="4">The sequence shown here is derived from an EMBL/GenBank/DDBJ whole genome shotgun (WGS) entry which is preliminary data.</text>
</comment>
<feature type="domain" description="NodB homology" evidence="3">
    <location>
        <begin position="67"/>
        <end position="247"/>
    </location>
</feature>
<dbReference type="PANTHER" id="PTHR34216:SF3">
    <property type="entry name" value="POLY-BETA-1,6-N-ACETYL-D-GLUCOSAMINE N-DEACETYLASE"/>
    <property type="match status" value="1"/>
</dbReference>
<keyword evidence="5" id="KW-1185">Reference proteome</keyword>
<evidence type="ECO:0000313" key="5">
    <source>
        <dbReference type="Proteomes" id="UP000318405"/>
    </source>
</evidence>
<dbReference type="PANTHER" id="PTHR34216">
    <property type="match status" value="1"/>
</dbReference>
<dbReference type="AlphaFoldDB" id="A0A556AU14"/>
<dbReference type="GO" id="GO:0016810">
    <property type="term" value="F:hydrolase activity, acting on carbon-nitrogen (but not peptide) bonds"/>
    <property type="evidence" value="ECO:0007669"/>
    <property type="project" value="InterPro"/>
</dbReference>
<comment type="subcellular location">
    <subcellularLocation>
        <location evidence="1">Secreted</location>
    </subcellularLocation>
</comment>
<dbReference type="RefSeq" id="WP_143947860.1">
    <property type="nucleotide sequence ID" value="NZ_BAABMB010000002.1"/>
</dbReference>
<dbReference type="InterPro" id="IPR011330">
    <property type="entry name" value="Glyco_hydro/deAcase_b/a-brl"/>
</dbReference>
<dbReference type="GO" id="GO:0005576">
    <property type="term" value="C:extracellular region"/>
    <property type="evidence" value="ECO:0007669"/>
    <property type="project" value="UniProtKB-SubCell"/>
</dbReference>
<name>A0A556AU14_9BURK</name>
<dbReference type="Proteomes" id="UP000318405">
    <property type="component" value="Unassembled WGS sequence"/>
</dbReference>
<gene>
    <name evidence="4" type="ORF">FOZ76_09225</name>
</gene>
<dbReference type="GO" id="GO:0005975">
    <property type="term" value="P:carbohydrate metabolic process"/>
    <property type="evidence" value="ECO:0007669"/>
    <property type="project" value="InterPro"/>
</dbReference>
<evidence type="ECO:0000313" key="4">
    <source>
        <dbReference type="EMBL" id="TSH96410.1"/>
    </source>
</evidence>
<dbReference type="InterPro" id="IPR051398">
    <property type="entry name" value="Polysacch_Deacetylase"/>
</dbReference>